<evidence type="ECO:0000313" key="4">
    <source>
        <dbReference type="Proteomes" id="UP000694890"/>
    </source>
</evidence>
<keyword evidence="2" id="KW-0472">Membrane</keyword>
<feature type="disulfide bond" evidence="1">
    <location>
        <begin position="16"/>
        <end position="29"/>
    </location>
</feature>
<evidence type="ECO:0000256" key="2">
    <source>
        <dbReference type="SAM" id="Phobius"/>
    </source>
</evidence>
<sequence length="309" mass="34197">MAKCQSDQYLKEGRCCKRCPAGKYVKAECDATKETECGDCDSGFYTATINYMRSCKRCSDCKSEKQTIATECTRTTDAVCRCVNDYFCSNELCDHCQPLRVCKEGEGAEVPANRTSNANCVPCKEGTYSNVTDSYSPCKAHTRCAELGREQRTPGTAKTDAVCGGYITRCSWELPATLWSGLVLTALILFAIVICRRAKRKLYKAAKPSVPVTLMEVPKTLVTSLDLPLPSTELNDHFQESCITEECKLTLYSTDDHLVSNCDSSLPITPLKASVSFAESNHNNGSVGYRPNNFLRTYSEPQEDEWCGI</sequence>
<dbReference type="InterPro" id="IPR052135">
    <property type="entry name" value="TNFRSF5"/>
</dbReference>
<feature type="domain" description="TNFR-Cys" evidence="3">
    <location>
        <begin position="3"/>
        <end position="37"/>
    </location>
</feature>
<dbReference type="SMART" id="SM00208">
    <property type="entry name" value="TNFR"/>
    <property type="match status" value="4"/>
</dbReference>
<dbReference type="PANTHER" id="PTHR46875:SF2">
    <property type="entry name" value="TUMOR NECROSIS FACTOR RECEPTOR SUPERFAMILY MEMBER 5-LIKE ISOFORM X1"/>
    <property type="match status" value="1"/>
</dbReference>
<keyword evidence="2" id="KW-1133">Transmembrane helix</keyword>
<dbReference type="Proteomes" id="UP000694890">
    <property type="component" value="Linkage group LG15"/>
</dbReference>
<protein>
    <submittedName>
        <fullName evidence="5">Tumor necrosis factor receptor superfamily member 5</fullName>
    </submittedName>
</protein>
<feature type="repeat" description="TNFR-Cys" evidence="1">
    <location>
        <begin position="39"/>
        <end position="80"/>
    </location>
</feature>
<feature type="repeat" description="TNFR-Cys" evidence="1">
    <location>
        <begin position="3"/>
        <end position="37"/>
    </location>
</feature>
<evidence type="ECO:0000259" key="3">
    <source>
        <dbReference type="PROSITE" id="PS50050"/>
    </source>
</evidence>
<dbReference type="GO" id="GO:0002768">
    <property type="term" value="P:immune response-regulating cell surface receptor signaling pathway"/>
    <property type="evidence" value="ECO:0007669"/>
    <property type="project" value="TreeGrafter"/>
</dbReference>
<dbReference type="GO" id="GO:0004888">
    <property type="term" value="F:transmembrane signaling receptor activity"/>
    <property type="evidence" value="ECO:0007669"/>
    <property type="project" value="InterPro"/>
</dbReference>
<dbReference type="PANTHER" id="PTHR46875">
    <property type="entry name" value="TUMOR NECROSIS FACTOR RECEPTOR SUPERFAMILY MEMBER 5"/>
    <property type="match status" value="1"/>
</dbReference>
<comment type="caution">
    <text evidence="1">Lacks conserved residue(s) required for the propagation of feature annotation.</text>
</comment>
<evidence type="ECO:0000313" key="5">
    <source>
        <dbReference type="RefSeq" id="XP_018527969.1"/>
    </source>
</evidence>
<dbReference type="SUPFAM" id="SSF57586">
    <property type="entry name" value="TNF receptor-like"/>
    <property type="match status" value="2"/>
</dbReference>
<dbReference type="GO" id="GO:0006955">
    <property type="term" value="P:immune response"/>
    <property type="evidence" value="ECO:0007669"/>
    <property type="project" value="InterPro"/>
</dbReference>
<organism evidence="4 5">
    <name type="scientific">Lates calcarifer</name>
    <name type="common">Barramundi</name>
    <name type="synonym">Holocentrus calcarifer</name>
    <dbReference type="NCBI Taxonomy" id="8187"/>
    <lineage>
        <taxon>Eukaryota</taxon>
        <taxon>Metazoa</taxon>
        <taxon>Chordata</taxon>
        <taxon>Craniata</taxon>
        <taxon>Vertebrata</taxon>
        <taxon>Euteleostomi</taxon>
        <taxon>Actinopterygii</taxon>
        <taxon>Neopterygii</taxon>
        <taxon>Teleostei</taxon>
        <taxon>Neoteleostei</taxon>
        <taxon>Acanthomorphata</taxon>
        <taxon>Carangaria</taxon>
        <taxon>Carangaria incertae sedis</taxon>
        <taxon>Centropomidae</taxon>
        <taxon>Lates</taxon>
    </lineage>
</organism>
<dbReference type="Pfam" id="PF00020">
    <property type="entry name" value="TNFR_c6"/>
    <property type="match status" value="2"/>
</dbReference>
<evidence type="ECO:0000256" key="1">
    <source>
        <dbReference type="PROSITE-ProRule" id="PRU00206"/>
    </source>
</evidence>
<reference evidence="5" key="1">
    <citation type="submission" date="2025-08" db="UniProtKB">
        <authorList>
            <consortium name="RefSeq"/>
        </authorList>
    </citation>
    <scope>IDENTIFICATION</scope>
    <source>
        <tissue evidence="5">Brain</tissue>
    </source>
</reference>
<dbReference type="PROSITE" id="PS00652">
    <property type="entry name" value="TNFR_NGFR_1"/>
    <property type="match status" value="1"/>
</dbReference>
<dbReference type="KEGG" id="lcf:108880755"/>
<proteinExistence type="predicted"/>
<keyword evidence="5" id="KW-0675">Receptor</keyword>
<feature type="domain" description="TNFR-Cys" evidence="3">
    <location>
        <begin position="39"/>
        <end position="80"/>
    </location>
</feature>
<dbReference type="InterPro" id="IPR008063">
    <property type="entry name" value="Fas_rcpt"/>
</dbReference>
<accession>A0AAJ7LQE1</accession>
<dbReference type="GO" id="GO:0009897">
    <property type="term" value="C:external side of plasma membrane"/>
    <property type="evidence" value="ECO:0007669"/>
    <property type="project" value="TreeGrafter"/>
</dbReference>
<name>A0AAJ7LQE1_LATCA</name>
<dbReference type="InterPro" id="IPR001368">
    <property type="entry name" value="TNFR/NGFR_Cys_rich_reg"/>
</dbReference>
<feature type="transmembrane region" description="Helical" evidence="2">
    <location>
        <begin position="176"/>
        <end position="195"/>
    </location>
</feature>
<dbReference type="Gene3D" id="2.10.50.10">
    <property type="entry name" value="Tumor Necrosis Factor Receptor, subunit A, domain 2"/>
    <property type="match status" value="2"/>
</dbReference>
<dbReference type="PRINTS" id="PR01680">
    <property type="entry name" value="TNFACTORR6"/>
</dbReference>
<dbReference type="GeneID" id="108880755"/>
<keyword evidence="2" id="KW-0812">Transmembrane</keyword>
<dbReference type="PROSITE" id="PS50050">
    <property type="entry name" value="TNFR_NGFR_2"/>
    <property type="match status" value="2"/>
</dbReference>
<dbReference type="GO" id="GO:0006915">
    <property type="term" value="P:apoptotic process"/>
    <property type="evidence" value="ECO:0007669"/>
    <property type="project" value="InterPro"/>
</dbReference>
<feature type="disulfide bond" evidence="1">
    <location>
        <begin position="40"/>
        <end position="55"/>
    </location>
</feature>
<dbReference type="AlphaFoldDB" id="A0AAJ7LQE1"/>
<keyword evidence="1" id="KW-1015">Disulfide bond</keyword>
<dbReference type="RefSeq" id="XP_018527969.1">
    <property type="nucleotide sequence ID" value="XM_018672453.2"/>
</dbReference>
<feature type="disulfide bond" evidence="1">
    <location>
        <begin position="19"/>
        <end position="37"/>
    </location>
</feature>
<gene>
    <name evidence="5" type="primary">LOC108880755</name>
</gene>
<dbReference type="GO" id="GO:0035631">
    <property type="term" value="C:CD40 receptor complex"/>
    <property type="evidence" value="ECO:0007669"/>
    <property type="project" value="TreeGrafter"/>
</dbReference>